<reference evidence="1 2" key="1">
    <citation type="submission" date="2018-06" db="EMBL/GenBank/DDBJ databases">
        <title>Comparative genomics reveals the genomic features of Rhizophagus irregularis, R. cerebriforme, R. diaphanum and Gigaspora rosea, and their symbiotic lifestyle signature.</title>
        <authorList>
            <person name="Morin E."/>
            <person name="San Clemente H."/>
            <person name="Chen E.C.H."/>
            <person name="De La Providencia I."/>
            <person name="Hainaut M."/>
            <person name="Kuo A."/>
            <person name="Kohler A."/>
            <person name="Murat C."/>
            <person name="Tang N."/>
            <person name="Roy S."/>
            <person name="Loubradou J."/>
            <person name="Henrissat B."/>
            <person name="Grigoriev I.V."/>
            <person name="Corradi N."/>
            <person name="Roux C."/>
            <person name="Martin F.M."/>
        </authorList>
    </citation>
    <scope>NUCLEOTIDE SEQUENCE [LARGE SCALE GENOMIC DNA]</scope>
    <source>
        <strain evidence="1 2">DAOM 227022</strain>
    </source>
</reference>
<protein>
    <submittedName>
        <fullName evidence="1">Uncharacterized protein</fullName>
    </submittedName>
</protein>
<accession>A0A397TKE0</accession>
<organism evidence="1 2">
    <name type="scientific">Glomus cerebriforme</name>
    <dbReference type="NCBI Taxonomy" id="658196"/>
    <lineage>
        <taxon>Eukaryota</taxon>
        <taxon>Fungi</taxon>
        <taxon>Fungi incertae sedis</taxon>
        <taxon>Mucoromycota</taxon>
        <taxon>Glomeromycotina</taxon>
        <taxon>Glomeromycetes</taxon>
        <taxon>Glomerales</taxon>
        <taxon>Glomeraceae</taxon>
        <taxon>Glomus</taxon>
    </lineage>
</organism>
<sequence>MYVLINRSIFKQCVDAGPSKRPTDEYLHETWKWLSEKNSEEEKYGEVYKQIKAAEEFNEKPPSFTKLVNTELTYTTHPQAFYTSK</sequence>
<evidence type="ECO:0000313" key="2">
    <source>
        <dbReference type="Proteomes" id="UP000265703"/>
    </source>
</evidence>
<keyword evidence="2" id="KW-1185">Reference proteome</keyword>
<dbReference type="AlphaFoldDB" id="A0A397TKE0"/>
<dbReference type="EMBL" id="QKYT01000024">
    <property type="protein sequence ID" value="RIA97849.1"/>
    <property type="molecule type" value="Genomic_DNA"/>
</dbReference>
<proteinExistence type="predicted"/>
<comment type="caution">
    <text evidence="1">The sequence shown here is derived from an EMBL/GenBank/DDBJ whole genome shotgun (WGS) entry which is preliminary data.</text>
</comment>
<dbReference type="Proteomes" id="UP000265703">
    <property type="component" value="Unassembled WGS sequence"/>
</dbReference>
<gene>
    <name evidence="1" type="ORF">C1645_813566</name>
</gene>
<dbReference type="OrthoDB" id="544350at2759"/>
<evidence type="ECO:0000313" key="1">
    <source>
        <dbReference type="EMBL" id="RIA97849.1"/>
    </source>
</evidence>
<name>A0A397TKE0_9GLOM</name>